<comment type="subcellular location">
    <subcellularLocation>
        <location evidence="1 6">Membrane</location>
        <topology evidence="1 6">Multi-pass membrane protein</topology>
    </subcellularLocation>
</comment>
<evidence type="ECO:0000256" key="2">
    <source>
        <dbReference type="ARBA" id="ARBA00006840"/>
    </source>
</evidence>
<comment type="caution">
    <text evidence="6">Lacks conserved residue(s) required for the propagation of feature annotation.</text>
</comment>
<feature type="transmembrane region" description="Helical" evidence="6">
    <location>
        <begin position="12"/>
        <end position="36"/>
    </location>
</feature>
<evidence type="ECO:0000313" key="7">
    <source>
        <dbReference type="EMBL" id="KAG9342358.1"/>
    </source>
</evidence>
<keyword evidence="3 6" id="KW-0812">Transmembrane</keyword>
<dbReference type="InterPro" id="IPR000301">
    <property type="entry name" value="Tetraspanin_animals"/>
</dbReference>
<evidence type="ECO:0000256" key="3">
    <source>
        <dbReference type="ARBA" id="ARBA00022692"/>
    </source>
</evidence>
<dbReference type="InterPro" id="IPR008952">
    <property type="entry name" value="Tetraspanin_EC2_sf"/>
</dbReference>
<dbReference type="SUPFAM" id="SSF48652">
    <property type="entry name" value="Tetraspanin"/>
    <property type="match status" value="1"/>
</dbReference>
<evidence type="ECO:0000256" key="1">
    <source>
        <dbReference type="ARBA" id="ARBA00004141"/>
    </source>
</evidence>
<sequence length="236" mass="26385">MPQTCGGLNTQQIIGLAVFGCGIWILFDKSSFVVTISGGDMKIVAGGLFVIGLVVVGVSGLGYISASKEIRFLMLLVMEALIVEMDEIIMEYGTDWKNSSTGLWDILDGVQHYSKCCGRTNYTQWENNIIINGRENVYPCSCFNSSCPFLSDDMTMRFGKGKDIHKEGCERKIKNWLEVNGLAILGMDAGLVLVQIIQFIISFYLHRNIKRKVKQRRLLHNSEDIAASDSPYQHLD</sequence>
<comment type="similarity">
    <text evidence="2 6">Belongs to the tetraspanin (TM4SF) family.</text>
</comment>
<dbReference type="Proteomes" id="UP000824540">
    <property type="component" value="Unassembled WGS sequence"/>
</dbReference>
<dbReference type="EMBL" id="JAFBMS010000029">
    <property type="protein sequence ID" value="KAG9342358.1"/>
    <property type="molecule type" value="Genomic_DNA"/>
</dbReference>
<evidence type="ECO:0000313" key="8">
    <source>
        <dbReference type="Proteomes" id="UP000824540"/>
    </source>
</evidence>
<dbReference type="InterPro" id="IPR018499">
    <property type="entry name" value="Tetraspanin/Peripherin"/>
</dbReference>
<feature type="transmembrane region" description="Helical" evidence="6">
    <location>
        <begin position="43"/>
        <end position="66"/>
    </location>
</feature>
<proteinExistence type="inferred from homology"/>
<keyword evidence="4 6" id="KW-1133">Transmembrane helix</keyword>
<dbReference type="PIRSF" id="PIRSF002419">
    <property type="entry name" value="Tetraspanin"/>
    <property type="match status" value="1"/>
</dbReference>
<dbReference type="AlphaFoldDB" id="A0A8T2NY43"/>
<comment type="caution">
    <text evidence="7">The sequence shown here is derived from an EMBL/GenBank/DDBJ whole genome shotgun (WGS) entry which is preliminary data.</text>
</comment>
<keyword evidence="5 6" id="KW-0472">Membrane</keyword>
<accession>A0A8T2NY43</accession>
<evidence type="ECO:0000256" key="6">
    <source>
        <dbReference type="RuleBase" id="RU361218"/>
    </source>
</evidence>
<reference evidence="7" key="1">
    <citation type="thesis" date="2021" institute="BYU ScholarsArchive" country="Provo, UT, USA">
        <title>Applications of and Algorithms for Genome Assembly and Genomic Analyses with an Emphasis on Marine Teleosts.</title>
        <authorList>
            <person name="Pickett B.D."/>
        </authorList>
    </citation>
    <scope>NUCLEOTIDE SEQUENCE</scope>
    <source>
        <strain evidence="7">HI-2016</strain>
    </source>
</reference>
<gene>
    <name evidence="7" type="ORF">JZ751_016860</name>
</gene>
<dbReference type="OrthoDB" id="6361633at2759"/>
<protein>
    <recommendedName>
        <fullName evidence="6">Tetraspanin</fullName>
    </recommendedName>
</protein>
<organism evidence="7 8">
    <name type="scientific">Albula glossodonta</name>
    <name type="common">roundjaw bonefish</name>
    <dbReference type="NCBI Taxonomy" id="121402"/>
    <lineage>
        <taxon>Eukaryota</taxon>
        <taxon>Metazoa</taxon>
        <taxon>Chordata</taxon>
        <taxon>Craniata</taxon>
        <taxon>Vertebrata</taxon>
        <taxon>Euteleostomi</taxon>
        <taxon>Actinopterygii</taxon>
        <taxon>Neopterygii</taxon>
        <taxon>Teleostei</taxon>
        <taxon>Albuliformes</taxon>
        <taxon>Albulidae</taxon>
        <taxon>Albula</taxon>
    </lineage>
</organism>
<name>A0A8T2NY43_9TELE</name>
<evidence type="ECO:0000256" key="4">
    <source>
        <dbReference type="ARBA" id="ARBA00022989"/>
    </source>
</evidence>
<evidence type="ECO:0000256" key="5">
    <source>
        <dbReference type="ARBA" id="ARBA00023136"/>
    </source>
</evidence>
<dbReference type="Pfam" id="PF00335">
    <property type="entry name" value="Tetraspanin"/>
    <property type="match status" value="1"/>
</dbReference>
<dbReference type="GO" id="GO:0016020">
    <property type="term" value="C:membrane"/>
    <property type="evidence" value="ECO:0007669"/>
    <property type="project" value="UniProtKB-SubCell"/>
</dbReference>
<keyword evidence="8" id="KW-1185">Reference proteome</keyword>
<feature type="transmembrane region" description="Helical" evidence="6">
    <location>
        <begin position="182"/>
        <end position="205"/>
    </location>
</feature>
<dbReference type="Gene3D" id="1.10.1450.10">
    <property type="entry name" value="Tetraspanin"/>
    <property type="match status" value="1"/>
</dbReference>